<proteinExistence type="inferred from homology"/>
<protein>
    <recommendedName>
        <fullName evidence="2">DNA helicase</fullName>
        <ecNumber evidence="2">3.6.4.12</ecNumber>
    </recommendedName>
</protein>
<gene>
    <name evidence="13" type="ORF">EMWEY_00035030</name>
</gene>
<feature type="region of interest" description="Disordered" evidence="11">
    <location>
        <begin position="1"/>
        <end position="27"/>
    </location>
</feature>
<evidence type="ECO:0000256" key="4">
    <source>
        <dbReference type="ARBA" id="ARBA00022741"/>
    </source>
</evidence>
<dbReference type="InterPro" id="IPR001208">
    <property type="entry name" value="MCM_dom"/>
</dbReference>
<keyword evidence="7 10" id="KW-0067">ATP-binding</keyword>
<feature type="compositionally biased region" description="Polar residues" evidence="11">
    <location>
        <begin position="656"/>
        <end position="672"/>
    </location>
</feature>
<dbReference type="RefSeq" id="XP_013333997.1">
    <property type="nucleotide sequence ID" value="XM_013478543.1"/>
</dbReference>
<dbReference type="GO" id="GO:0016787">
    <property type="term" value="F:hydrolase activity"/>
    <property type="evidence" value="ECO:0007669"/>
    <property type="project" value="UniProtKB-KW"/>
</dbReference>
<evidence type="ECO:0000256" key="7">
    <source>
        <dbReference type="ARBA" id="ARBA00022840"/>
    </source>
</evidence>
<keyword evidence="9" id="KW-0539">Nucleus</keyword>
<dbReference type="OrthoDB" id="1744952at2759"/>
<dbReference type="Pfam" id="PF17207">
    <property type="entry name" value="MCM_OB"/>
    <property type="match status" value="1"/>
</dbReference>
<dbReference type="GO" id="GO:1902969">
    <property type="term" value="P:mitotic DNA replication"/>
    <property type="evidence" value="ECO:0007669"/>
    <property type="project" value="TreeGrafter"/>
</dbReference>
<dbReference type="InterPro" id="IPR012340">
    <property type="entry name" value="NA-bd_OB-fold"/>
</dbReference>
<evidence type="ECO:0000256" key="10">
    <source>
        <dbReference type="RuleBase" id="RU004070"/>
    </source>
</evidence>
<comment type="similarity">
    <text evidence="10">Belongs to the MCM family.</text>
</comment>
<evidence type="ECO:0000256" key="8">
    <source>
        <dbReference type="ARBA" id="ARBA00023125"/>
    </source>
</evidence>
<dbReference type="SMART" id="SM00350">
    <property type="entry name" value="MCM"/>
    <property type="match status" value="1"/>
</dbReference>
<dbReference type="GO" id="GO:0005524">
    <property type="term" value="F:ATP binding"/>
    <property type="evidence" value="ECO:0007669"/>
    <property type="project" value="UniProtKB-KW"/>
</dbReference>
<evidence type="ECO:0000256" key="6">
    <source>
        <dbReference type="ARBA" id="ARBA00022806"/>
    </source>
</evidence>
<dbReference type="InterPro" id="IPR018525">
    <property type="entry name" value="MCM_CS"/>
</dbReference>
<dbReference type="EC" id="3.6.4.12" evidence="2"/>
<keyword evidence="14" id="KW-1185">Reference proteome</keyword>
<dbReference type="Gene3D" id="2.40.50.140">
    <property type="entry name" value="Nucleic acid-binding proteins"/>
    <property type="match status" value="1"/>
</dbReference>
<dbReference type="InterPro" id="IPR027925">
    <property type="entry name" value="MCM_N"/>
</dbReference>
<organism evidence="13 14">
    <name type="scientific">Eimeria maxima</name>
    <name type="common">Coccidian parasite</name>
    <dbReference type="NCBI Taxonomy" id="5804"/>
    <lineage>
        <taxon>Eukaryota</taxon>
        <taxon>Sar</taxon>
        <taxon>Alveolata</taxon>
        <taxon>Apicomplexa</taxon>
        <taxon>Conoidasida</taxon>
        <taxon>Coccidia</taxon>
        <taxon>Eucoccidiorida</taxon>
        <taxon>Eimeriorina</taxon>
        <taxon>Eimeriidae</taxon>
        <taxon>Eimeria</taxon>
    </lineage>
</organism>
<feature type="domain" description="MCM C-terminal AAA(+) ATPase" evidence="12">
    <location>
        <begin position="324"/>
        <end position="456"/>
    </location>
</feature>
<evidence type="ECO:0000259" key="12">
    <source>
        <dbReference type="PROSITE" id="PS50051"/>
    </source>
</evidence>
<dbReference type="GO" id="GO:0042555">
    <property type="term" value="C:MCM complex"/>
    <property type="evidence" value="ECO:0007669"/>
    <property type="project" value="TreeGrafter"/>
</dbReference>
<sequence length="672" mass="73726">MSAGGGAVSEGSRGPFVTPEVHQQSAGGPLAHFASTANHQHATTAKEDPATVQDANFAAFFAHFLRVYKGPGTTEEDPEPEGIEGFPTEITEFYYLRRIAAVLQRQRRVCSLFVSLKDLEGWVPSGAPVEDAGLKLAHHIRKNYIRIQPLLQERLQQLANEVAQRISCIASPVYLQLHDIPRYIHSISSVRCTDPVKCSTPDCHNTRNWKLIPELSEFSDWQKLRLQEPTGEMQASGLPRSIDVIVRHSLVDKVYAGDVVLVTGALIAVPDVPALLKPGENPRVCLLAVQIESISSNQHEIILDDSREVWGHEDVKKGLLLTITGGVTKETGSSRLRQGDPDQGDYVLEAGALMYADQGICCIDEFDKMDDKDRVAIHEAMEQQTISIAKAGIQATLNARASVLAACNPRFGRYDRSKSFAANVQIPPPLLSRFDLLFTLIDEIDEERDKAIFEHLASYHLSPEDAAATATAAIAADCLTQDELRLYVECAQKLTPIITDEAKQRLIEAYVALRLLDCQPGAQHNMRITVRQLESLIRLSEAVARLHFSDFVLEEHAQEAVEIFRSSLHRILHTEDIDLSAAVAAAAGEKENAAGVVEGGDTGGGEEEDGAAGGAAAAAAAATQEIRIRHADYRRISCQLIDYIKQKETEKEQQEDNPSPFQGVSSTSVIEW</sequence>
<evidence type="ECO:0000313" key="14">
    <source>
        <dbReference type="Proteomes" id="UP000030763"/>
    </source>
</evidence>
<keyword evidence="5" id="KW-0378">Hydrolase</keyword>
<dbReference type="PANTHER" id="PTHR11630:SF43">
    <property type="entry name" value="DNA REPLICATION LICENSING FACTOR MCM6"/>
    <property type="match status" value="1"/>
</dbReference>
<dbReference type="Pfam" id="PF14551">
    <property type="entry name" value="MCM_N"/>
    <property type="match status" value="1"/>
</dbReference>
<dbReference type="Pfam" id="PF00493">
    <property type="entry name" value="MCM"/>
    <property type="match status" value="1"/>
</dbReference>
<dbReference type="Pfam" id="PF17855">
    <property type="entry name" value="MCM_lid"/>
    <property type="match status" value="1"/>
</dbReference>
<dbReference type="Gene3D" id="3.40.50.300">
    <property type="entry name" value="P-loop containing nucleotide triphosphate hydrolases"/>
    <property type="match status" value="1"/>
</dbReference>
<dbReference type="InterPro" id="IPR033762">
    <property type="entry name" value="MCM_OB"/>
</dbReference>
<accession>U6LZE7</accession>
<reference evidence="13" key="2">
    <citation type="submission" date="2013-10" db="EMBL/GenBank/DDBJ databases">
        <authorList>
            <person name="Aslett M."/>
        </authorList>
    </citation>
    <scope>NUCLEOTIDE SEQUENCE [LARGE SCALE GENOMIC DNA]</scope>
    <source>
        <strain evidence="13">Weybridge</strain>
    </source>
</reference>
<dbReference type="OMA" id="DYRRISC"/>
<dbReference type="PROSITE" id="PS50051">
    <property type="entry name" value="MCM_2"/>
    <property type="match status" value="1"/>
</dbReference>
<dbReference type="GeneID" id="25337489"/>
<comment type="subcellular location">
    <subcellularLocation>
        <location evidence="1">Nucleus</location>
    </subcellularLocation>
</comment>
<keyword evidence="4 10" id="KW-0547">Nucleotide-binding</keyword>
<evidence type="ECO:0000256" key="3">
    <source>
        <dbReference type="ARBA" id="ARBA00022705"/>
    </source>
</evidence>
<evidence type="ECO:0000313" key="13">
    <source>
        <dbReference type="EMBL" id="CDJ57347.1"/>
    </source>
</evidence>
<keyword evidence="8 10" id="KW-0238">DNA-binding</keyword>
<dbReference type="VEuPathDB" id="ToxoDB:EMWEY_00035030"/>
<dbReference type="PROSITE" id="PS00847">
    <property type="entry name" value="MCM_1"/>
    <property type="match status" value="1"/>
</dbReference>
<dbReference type="EMBL" id="HG719262">
    <property type="protein sequence ID" value="CDJ57347.1"/>
    <property type="molecule type" value="Genomic_DNA"/>
</dbReference>
<dbReference type="SUPFAM" id="SSF50249">
    <property type="entry name" value="Nucleic acid-binding proteins"/>
    <property type="match status" value="1"/>
</dbReference>
<dbReference type="PRINTS" id="PR01657">
    <property type="entry name" value="MCMFAMILY"/>
</dbReference>
<dbReference type="InterPro" id="IPR041562">
    <property type="entry name" value="MCM_lid"/>
</dbReference>
<evidence type="ECO:0000256" key="2">
    <source>
        <dbReference type="ARBA" id="ARBA00012551"/>
    </source>
</evidence>
<evidence type="ECO:0000256" key="9">
    <source>
        <dbReference type="ARBA" id="ARBA00023242"/>
    </source>
</evidence>
<evidence type="ECO:0000256" key="11">
    <source>
        <dbReference type="SAM" id="MobiDB-lite"/>
    </source>
</evidence>
<dbReference type="GO" id="GO:1990518">
    <property type="term" value="F:single-stranded 3'-5' DNA helicase activity"/>
    <property type="evidence" value="ECO:0007669"/>
    <property type="project" value="TreeGrafter"/>
</dbReference>
<reference evidence="13" key="1">
    <citation type="submission" date="2013-10" db="EMBL/GenBank/DDBJ databases">
        <title>Genomic analysis of the causative agents of coccidiosis in chickens.</title>
        <authorList>
            <person name="Reid A.J."/>
            <person name="Blake D."/>
            <person name="Billington K."/>
            <person name="Browne H."/>
            <person name="Dunn M."/>
            <person name="Hung S."/>
            <person name="Kawahara F."/>
            <person name="Miranda-Saavedra D."/>
            <person name="Mourier T."/>
            <person name="Nagra H."/>
            <person name="Otto T.D."/>
            <person name="Rawlings N."/>
            <person name="Sanchez A."/>
            <person name="Sanders M."/>
            <person name="Subramaniam C."/>
            <person name="Tay Y."/>
            <person name="Dear P."/>
            <person name="Doerig C."/>
            <person name="Gruber A."/>
            <person name="Parkinson J."/>
            <person name="Shirley M."/>
            <person name="Wan K.L."/>
            <person name="Berriman M."/>
            <person name="Tomley F."/>
            <person name="Pain A."/>
        </authorList>
    </citation>
    <scope>NUCLEOTIDE SEQUENCE [LARGE SCALE GENOMIC DNA]</scope>
    <source>
        <strain evidence="13">Weybridge</strain>
    </source>
</reference>
<dbReference type="GO" id="GO:0003697">
    <property type="term" value="F:single-stranded DNA binding"/>
    <property type="evidence" value="ECO:0007669"/>
    <property type="project" value="TreeGrafter"/>
</dbReference>
<dbReference type="GO" id="GO:0000727">
    <property type="term" value="P:double-strand break repair via break-induced replication"/>
    <property type="evidence" value="ECO:0007669"/>
    <property type="project" value="TreeGrafter"/>
</dbReference>
<name>U6LZE7_EIMMA</name>
<dbReference type="SUPFAM" id="SSF52540">
    <property type="entry name" value="P-loop containing nucleoside triphosphate hydrolases"/>
    <property type="match status" value="1"/>
</dbReference>
<dbReference type="GO" id="GO:0005634">
    <property type="term" value="C:nucleus"/>
    <property type="evidence" value="ECO:0007669"/>
    <property type="project" value="UniProtKB-SubCell"/>
</dbReference>
<evidence type="ECO:0000256" key="5">
    <source>
        <dbReference type="ARBA" id="ARBA00022801"/>
    </source>
</evidence>
<dbReference type="InterPro" id="IPR031327">
    <property type="entry name" value="MCM"/>
</dbReference>
<keyword evidence="6" id="KW-0347">Helicase</keyword>
<dbReference type="PANTHER" id="PTHR11630">
    <property type="entry name" value="DNA REPLICATION LICENSING FACTOR MCM FAMILY MEMBER"/>
    <property type="match status" value="1"/>
</dbReference>
<dbReference type="AlphaFoldDB" id="U6LZE7"/>
<evidence type="ECO:0000256" key="1">
    <source>
        <dbReference type="ARBA" id="ARBA00004123"/>
    </source>
</evidence>
<dbReference type="InterPro" id="IPR027417">
    <property type="entry name" value="P-loop_NTPase"/>
</dbReference>
<feature type="region of interest" description="Disordered" evidence="11">
    <location>
        <begin position="648"/>
        <end position="672"/>
    </location>
</feature>
<keyword evidence="3" id="KW-0235">DNA replication</keyword>
<dbReference type="Proteomes" id="UP000030763">
    <property type="component" value="Unassembled WGS sequence"/>
</dbReference>